<evidence type="ECO:0000313" key="2">
    <source>
        <dbReference type="Proteomes" id="UP000281549"/>
    </source>
</evidence>
<reference evidence="2" key="1">
    <citation type="journal article" date="2018" name="Nat. Microbiol.">
        <title>Leveraging single-cell genomics to expand the fungal tree of life.</title>
        <authorList>
            <person name="Ahrendt S.R."/>
            <person name="Quandt C.A."/>
            <person name="Ciobanu D."/>
            <person name="Clum A."/>
            <person name="Salamov A."/>
            <person name="Andreopoulos B."/>
            <person name="Cheng J.F."/>
            <person name="Woyke T."/>
            <person name="Pelin A."/>
            <person name="Henrissat B."/>
            <person name="Reynolds N.K."/>
            <person name="Benny G.L."/>
            <person name="Smith M.E."/>
            <person name="James T.Y."/>
            <person name="Grigoriev I.V."/>
        </authorList>
    </citation>
    <scope>NUCLEOTIDE SEQUENCE [LARGE SCALE GENOMIC DNA]</scope>
    <source>
        <strain evidence="2">CSF55</strain>
    </source>
</reference>
<dbReference type="PANTHER" id="PTHR33129:SF1">
    <property type="entry name" value="ATP-BINDING PROTEIN"/>
    <property type="match status" value="1"/>
</dbReference>
<dbReference type="InterPro" id="IPR027417">
    <property type="entry name" value="P-loop_NTPase"/>
</dbReference>
<protein>
    <submittedName>
        <fullName evidence="1">Uncharacterized protein</fullName>
    </submittedName>
</protein>
<name>A0A4P9YM55_ROZAC</name>
<proteinExistence type="predicted"/>
<evidence type="ECO:0000313" key="1">
    <source>
        <dbReference type="EMBL" id="RKP20608.1"/>
    </source>
</evidence>
<accession>A0A4P9YM55</accession>
<dbReference type="InterPro" id="IPR052980">
    <property type="entry name" value="Crinkler_effector"/>
</dbReference>
<gene>
    <name evidence="1" type="ORF">ROZALSC1DRAFT_19110</name>
</gene>
<sequence length="499" mass="56580">MPVSFASTTQETNPFSLNRGLWDKEEWIRKLGDDYGTYIYTKPYSTTLSAAFDTSGLAAYWNALRVLEIGDANTVVNLPEDVHILGNLSIGKSWFVRPCYPLLLEKCLEIIAEPTTPHLVILGNPGIGKTYFGYFLLHYFAKNNHTVVYERGKSNERYLFCSGVISWGSQSDFVPYLHDPNTIYIVDAFKPVDVAAKTILLSSPLWSKEEIQACRALLYASLSADDVDELYSKWGGVPKFVLENARDIFQQKKLDSAILSVDLDGLVKAIGNPDVYDLPAHRLVHITVLDDFIYVTYAFASDYVADAVYSRLYVSKRQQLLNFIAASDSFGDLGVIRGVLFERFAHSIIQNGGTFKVRELFENSTRGPDEEVIFEPSRLVVFEQELEDIGDDNVYEKPKTKIYEAVDSFIRKIAAMFQMTGARYHPPKQAGVHKVLNLMNNPEHPRLYFVVPKDRFTNFSYQKYVGANGQKLETGLSYRNVQKVRQFVLSIDVTSYAKR</sequence>
<organism evidence="1 2">
    <name type="scientific">Rozella allomycis (strain CSF55)</name>
    <dbReference type="NCBI Taxonomy" id="988480"/>
    <lineage>
        <taxon>Eukaryota</taxon>
        <taxon>Fungi</taxon>
        <taxon>Fungi incertae sedis</taxon>
        <taxon>Cryptomycota</taxon>
        <taxon>Cryptomycota incertae sedis</taxon>
        <taxon>Rozella</taxon>
    </lineage>
</organism>
<dbReference type="AlphaFoldDB" id="A0A4P9YM55"/>
<dbReference type="SUPFAM" id="SSF52540">
    <property type="entry name" value="P-loop containing nucleoside triphosphate hydrolases"/>
    <property type="match status" value="1"/>
</dbReference>
<dbReference type="PANTHER" id="PTHR33129">
    <property type="entry name" value="PROTEIN KINASE DOMAIN-CONTAINING PROTEIN-RELATED"/>
    <property type="match status" value="1"/>
</dbReference>
<dbReference type="EMBL" id="ML005040">
    <property type="protein sequence ID" value="RKP20608.1"/>
    <property type="molecule type" value="Genomic_DNA"/>
</dbReference>
<dbReference type="Proteomes" id="UP000281549">
    <property type="component" value="Unassembled WGS sequence"/>
</dbReference>